<dbReference type="Pfam" id="PF10440">
    <property type="entry name" value="WIYLD"/>
    <property type="match status" value="1"/>
</dbReference>
<feature type="region of interest" description="Disordered" evidence="1">
    <location>
        <begin position="67"/>
        <end position="130"/>
    </location>
</feature>
<keyword evidence="4" id="KW-1185">Reference proteome</keyword>
<dbReference type="Gene3D" id="1.10.8.850">
    <property type="entry name" value="Histone-lysine N methyltransferase , C-terminal domain-like"/>
    <property type="match status" value="1"/>
</dbReference>
<evidence type="ECO:0000313" key="3">
    <source>
        <dbReference type="EMBL" id="WVZ62942.1"/>
    </source>
</evidence>
<dbReference type="EMBL" id="CP144747">
    <property type="protein sequence ID" value="WVZ62942.1"/>
    <property type="molecule type" value="Genomic_DNA"/>
</dbReference>
<dbReference type="InterPro" id="IPR018848">
    <property type="entry name" value="WIYLD_domain"/>
</dbReference>
<dbReference type="AlphaFoldDB" id="A0AAQ3T024"/>
<accession>A0AAQ3T024</accession>
<reference evidence="3 4" key="1">
    <citation type="submission" date="2024-02" db="EMBL/GenBank/DDBJ databases">
        <title>High-quality chromosome-scale genome assembly of Pensacola bahiagrass (Paspalum notatum Flugge var. saurae).</title>
        <authorList>
            <person name="Vega J.M."/>
            <person name="Podio M."/>
            <person name="Orjuela J."/>
            <person name="Siena L.A."/>
            <person name="Pessino S.C."/>
            <person name="Combes M.C."/>
            <person name="Mariac C."/>
            <person name="Albertini E."/>
            <person name="Pupilli F."/>
            <person name="Ortiz J.P.A."/>
            <person name="Leblanc O."/>
        </authorList>
    </citation>
    <scope>NUCLEOTIDE SEQUENCE [LARGE SCALE GENOMIC DNA]</scope>
    <source>
        <strain evidence="3">R1</strain>
        <tissue evidence="3">Leaf</tissue>
    </source>
</reference>
<evidence type="ECO:0000256" key="1">
    <source>
        <dbReference type="SAM" id="MobiDB-lite"/>
    </source>
</evidence>
<protein>
    <recommendedName>
        <fullName evidence="2">WIYLD domain-containing protein</fullName>
    </recommendedName>
</protein>
<organism evidence="3 4">
    <name type="scientific">Paspalum notatum var. saurae</name>
    <dbReference type="NCBI Taxonomy" id="547442"/>
    <lineage>
        <taxon>Eukaryota</taxon>
        <taxon>Viridiplantae</taxon>
        <taxon>Streptophyta</taxon>
        <taxon>Embryophyta</taxon>
        <taxon>Tracheophyta</taxon>
        <taxon>Spermatophyta</taxon>
        <taxon>Magnoliopsida</taxon>
        <taxon>Liliopsida</taxon>
        <taxon>Poales</taxon>
        <taxon>Poaceae</taxon>
        <taxon>PACMAD clade</taxon>
        <taxon>Panicoideae</taxon>
        <taxon>Andropogonodae</taxon>
        <taxon>Paspaleae</taxon>
        <taxon>Paspalinae</taxon>
        <taxon>Paspalum</taxon>
    </lineage>
</organism>
<evidence type="ECO:0000259" key="2">
    <source>
        <dbReference type="Pfam" id="PF10440"/>
    </source>
</evidence>
<dbReference type="Proteomes" id="UP001341281">
    <property type="component" value="Chromosome 03"/>
</dbReference>
<evidence type="ECO:0000313" key="4">
    <source>
        <dbReference type="Proteomes" id="UP001341281"/>
    </source>
</evidence>
<proteinExistence type="predicted"/>
<feature type="domain" description="WIYLD" evidence="2">
    <location>
        <begin position="9"/>
        <end position="70"/>
    </location>
</feature>
<dbReference type="PANTHER" id="PTHR34271:SF18">
    <property type="entry name" value="WIYLD DOMAIN-CONTAINING PROTEIN"/>
    <property type="match status" value="1"/>
</dbReference>
<sequence>MPPRRGRPRAGDRRIDAAIDHFGAMGYPARAVRAVVVELLKVYGGPTAWPLLEEGAYEVVQNRLFEKEDEEKQKQAEPQPLEYHHQEEDQQVLQEPPQHKEPGTDEAPPDNISILEVYHESPAEIESVDEEGEDPMFIEPHALEAVVPRIRTGETRRPCYGWIIESEDESEDEEQPQLPT</sequence>
<dbReference type="InterPro" id="IPR043017">
    <property type="entry name" value="WIYLD_dom_sf"/>
</dbReference>
<dbReference type="PANTHER" id="PTHR34271">
    <property type="entry name" value="NUCLEOLAR HISTONE METHYLTRANSFERASE-RELATED PROTEIN"/>
    <property type="match status" value="1"/>
</dbReference>
<name>A0AAQ3T024_PASNO</name>
<gene>
    <name evidence="3" type="ORF">U9M48_012630</name>
</gene>